<reference evidence="11 12" key="1">
    <citation type="submission" date="2019-01" db="EMBL/GenBank/DDBJ databases">
        <title>Lactibacter flavus gen. nov., sp. nov., a novel bacterium of the family Propionibacteriaceae isolated from raw milk and dairy products.</title>
        <authorList>
            <person name="Huptas C."/>
            <person name="Wenning M."/>
            <person name="Breitenwieser F."/>
            <person name="Doll E."/>
            <person name="Von Neubeck M."/>
            <person name="Busse H.-J."/>
            <person name="Scherer S."/>
        </authorList>
    </citation>
    <scope>NUCLEOTIDE SEQUENCE [LARGE SCALE GENOMIC DNA]</scope>
    <source>
        <strain evidence="11 12">KCTC 33808</strain>
    </source>
</reference>
<comment type="similarity">
    <text evidence="2 9">Belongs to the ABC-2 integral membrane protein family.</text>
</comment>
<evidence type="ECO:0000256" key="4">
    <source>
        <dbReference type="ARBA" id="ARBA00022475"/>
    </source>
</evidence>
<feature type="transmembrane region" description="Helical" evidence="9">
    <location>
        <begin position="242"/>
        <end position="262"/>
    </location>
</feature>
<keyword evidence="5" id="KW-0997">Cell inner membrane</keyword>
<dbReference type="InterPro" id="IPR047817">
    <property type="entry name" value="ABC2_TM_bact-type"/>
</dbReference>
<evidence type="ECO:0000256" key="6">
    <source>
        <dbReference type="ARBA" id="ARBA00022692"/>
    </source>
</evidence>
<evidence type="ECO:0000259" key="10">
    <source>
        <dbReference type="PROSITE" id="PS51012"/>
    </source>
</evidence>
<dbReference type="OrthoDB" id="4186295at2"/>
<dbReference type="PROSITE" id="PS51012">
    <property type="entry name" value="ABC_TM2"/>
    <property type="match status" value="1"/>
</dbReference>
<comment type="caution">
    <text evidence="11">The sequence shown here is derived from an EMBL/GenBank/DDBJ whole genome shotgun (WGS) entry which is preliminary data.</text>
</comment>
<protein>
    <recommendedName>
        <fullName evidence="9">Transport permease protein</fullName>
    </recommendedName>
</protein>
<evidence type="ECO:0000256" key="9">
    <source>
        <dbReference type="RuleBase" id="RU361157"/>
    </source>
</evidence>
<evidence type="ECO:0000256" key="8">
    <source>
        <dbReference type="ARBA" id="ARBA00023136"/>
    </source>
</evidence>
<feature type="transmembrane region" description="Helical" evidence="9">
    <location>
        <begin position="41"/>
        <end position="62"/>
    </location>
</feature>
<evidence type="ECO:0000256" key="2">
    <source>
        <dbReference type="ARBA" id="ARBA00007783"/>
    </source>
</evidence>
<keyword evidence="6 9" id="KW-0812">Transmembrane</keyword>
<evidence type="ECO:0000313" key="12">
    <source>
        <dbReference type="Proteomes" id="UP000292373"/>
    </source>
</evidence>
<dbReference type="AlphaFoldDB" id="A0A4Q9KC70"/>
<gene>
    <name evidence="11" type="ORF">ET989_11855</name>
</gene>
<evidence type="ECO:0000256" key="5">
    <source>
        <dbReference type="ARBA" id="ARBA00022519"/>
    </source>
</evidence>
<comment type="caution">
    <text evidence="9">Lacks conserved residue(s) required for the propagation of feature annotation.</text>
</comment>
<sequence length="271" mass="30374">MGGRPPLREYLRELGERRHFITMQAWSSATHQHRGMLLGNLWMILQPILDGLVFLLIFGVILRANRGIENYTGYLVIGVLMFSFTSRCITAGASSVHDGKALVQAFSFPRAALPLANALRQTISTIPVLVAVVLLVLVTAGPGVVSGSWVMLPLLFLMHTWLNTGLSLIVARWGALIPDVRQLLSYVVRFLMFTSAVMIPIDRFAEALPWSRPILEANPIYIILTMYRDALLYSTMPDTMHWATLTAWALVLSVVGMVYFWAAEVKYGRRR</sequence>
<dbReference type="Pfam" id="PF01061">
    <property type="entry name" value="ABC2_membrane"/>
    <property type="match status" value="1"/>
</dbReference>
<dbReference type="EMBL" id="SDMQ01000012">
    <property type="protein sequence ID" value="TBT83375.1"/>
    <property type="molecule type" value="Genomic_DNA"/>
</dbReference>
<dbReference type="PANTHER" id="PTHR30413:SF8">
    <property type="entry name" value="TRANSPORT PERMEASE PROTEIN"/>
    <property type="match status" value="1"/>
</dbReference>
<accession>A0A4Q9KC70</accession>
<evidence type="ECO:0000256" key="1">
    <source>
        <dbReference type="ARBA" id="ARBA00004429"/>
    </source>
</evidence>
<keyword evidence="7 9" id="KW-1133">Transmembrane helix</keyword>
<evidence type="ECO:0000256" key="7">
    <source>
        <dbReference type="ARBA" id="ARBA00022989"/>
    </source>
</evidence>
<keyword evidence="4 9" id="KW-1003">Cell membrane</keyword>
<feature type="transmembrane region" description="Helical" evidence="9">
    <location>
        <begin position="151"/>
        <end position="171"/>
    </location>
</feature>
<dbReference type="Proteomes" id="UP000292373">
    <property type="component" value="Unassembled WGS sequence"/>
</dbReference>
<evidence type="ECO:0000256" key="3">
    <source>
        <dbReference type="ARBA" id="ARBA00022448"/>
    </source>
</evidence>
<dbReference type="InterPro" id="IPR013525">
    <property type="entry name" value="ABC2_TM"/>
</dbReference>
<keyword evidence="8 9" id="KW-0472">Membrane</keyword>
<organism evidence="11 12">
    <name type="scientific">Propioniciclava sinopodophylli</name>
    <dbReference type="NCBI Taxonomy" id="1837344"/>
    <lineage>
        <taxon>Bacteria</taxon>
        <taxon>Bacillati</taxon>
        <taxon>Actinomycetota</taxon>
        <taxon>Actinomycetes</taxon>
        <taxon>Propionibacteriales</taxon>
        <taxon>Propionibacteriaceae</taxon>
        <taxon>Propioniciclava</taxon>
    </lineage>
</organism>
<comment type="subcellular location">
    <subcellularLocation>
        <location evidence="1">Cell inner membrane</location>
        <topology evidence="1">Multi-pass membrane protein</topology>
    </subcellularLocation>
    <subcellularLocation>
        <location evidence="9">Cell membrane</location>
        <topology evidence="9">Multi-pass membrane protein</topology>
    </subcellularLocation>
</comment>
<feature type="domain" description="ABC transmembrane type-2" evidence="10">
    <location>
        <begin position="38"/>
        <end position="263"/>
    </location>
</feature>
<dbReference type="PANTHER" id="PTHR30413">
    <property type="entry name" value="INNER MEMBRANE TRANSPORT PERMEASE"/>
    <property type="match status" value="1"/>
</dbReference>
<dbReference type="GO" id="GO:0015920">
    <property type="term" value="P:lipopolysaccharide transport"/>
    <property type="evidence" value="ECO:0007669"/>
    <property type="project" value="TreeGrafter"/>
</dbReference>
<evidence type="ECO:0000313" key="11">
    <source>
        <dbReference type="EMBL" id="TBT83375.1"/>
    </source>
</evidence>
<name>A0A4Q9KC70_9ACTN</name>
<dbReference type="RefSeq" id="WP_131169229.1">
    <property type="nucleotide sequence ID" value="NZ_SDMQ01000012.1"/>
</dbReference>
<dbReference type="GO" id="GO:0005886">
    <property type="term" value="C:plasma membrane"/>
    <property type="evidence" value="ECO:0007669"/>
    <property type="project" value="UniProtKB-SubCell"/>
</dbReference>
<proteinExistence type="inferred from homology"/>
<feature type="transmembrane region" description="Helical" evidence="9">
    <location>
        <begin position="126"/>
        <end position="145"/>
    </location>
</feature>
<keyword evidence="12" id="KW-1185">Reference proteome</keyword>
<dbReference type="GO" id="GO:0140359">
    <property type="term" value="F:ABC-type transporter activity"/>
    <property type="evidence" value="ECO:0007669"/>
    <property type="project" value="InterPro"/>
</dbReference>
<feature type="transmembrane region" description="Helical" evidence="9">
    <location>
        <begin position="183"/>
        <end position="201"/>
    </location>
</feature>
<keyword evidence="3 9" id="KW-0813">Transport</keyword>